<organism evidence="1">
    <name type="scientific">Tetraselmis sp. GSL018</name>
    <dbReference type="NCBI Taxonomy" id="582737"/>
    <lineage>
        <taxon>Eukaryota</taxon>
        <taxon>Viridiplantae</taxon>
        <taxon>Chlorophyta</taxon>
        <taxon>core chlorophytes</taxon>
        <taxon>Chlorodendrophyceae</taxon>
        <taxon>Chlorodendrales</taxon>
        <taxon>Chlorodendraceae</taxon>
        <taxon>Tetraselmis</taxon>
    </lineage>
</organism>
<reference evidence="1" key="1">
    <citation type="submission" date="2014-05" db="EMBL/GenBank/DDBJ databases">
        <title>The transcriptome of the halophilic microalga Tetraselmis sp. GSL018 isolated from the Great Salt Lake, Utah.</title>
        <authorList>
            <person name="Jinkerson R.E."/>
            <person name="D'Adamo S."/>
            <person name="Posewitz M.C."/>
        </authorList>
    </citation>
    <scope>NUCLEOTIDE SEQUENCE</scope>
    <source>
        <strain evidence="1">GSL018</strain>
    </source>
</reference>
<protein>
    <submittedName>
        <fullName evidence="1">Uncharacterized protein</fullName>
    </submittedName>
</protein>
<gene>
    <name evidence="1" type="ORF">TSPGSL018_28783</name>
</gene>
<name>A0A061RS06_9CHLO</name>
<dbReference type="EMBL" id="GBEZ01012398">
    <property type="protein sequence ID" value="JAC73485.1"/>
    <property type="molecule type" value="Transcribed_RNA"/>
</dbReference>
<sequence length="66" mass="7423">MQLRFRGVAQCPPCPWLRPEPRRRFAHHPLAQNFPPCLQGPLDAAPGGVRRHWGTDGSCRCDLTSC</sequence>
<accession>A0A061RS06</accession>
<proteinExistence type="predicted"/>
<dbReference type="AlphaFoldDB" id="A0A061RS06"/>
<evidence type="ECO:0000313" key="1">
    <source>
        <dbReference type="EMBL" id="JAC73485.1"/>
    </source>
</evidence>